<keyword evidence="2" id="KW-0238">DNA-binding</keyword>
<name>A0ABW0K989_9BACL</name>
<reference evidence="6" key="1">
    <citation type="journal article" date="2019" name="Int. J. Syst. Evol. Microbiol.">
        <title>The Global Catalogue of Microorganisms (GCM) 10K type strain sequencing project: providing services to taxonomists for standard genome sequencing and annotation.</title>
        <authorList>
            <consortium name="The Broad Institute Genomics Platform"/>
            <consortium name="The Broad Institute Genome Sequencing Center for Infectious Disease"/>
            <person name="Wu L."/>
            <person name="Ma J."/>
        </authorList>
    </citation>
    <scope>NUCLEOTIDE SEQUENCE [LARGE SCALE GENOMIC DNA]</scope>
    <source>
        <strain evidence="6">KACC 11904</strain>
    </source>
</reference>
<gene>
    <name evidence="5" type="ORF">ACFPOG_16945</name>
</gene>
<dbReference type="SMART" id="SM00347">
    <property type="entry name" value="HTH_MARR"/>
    <property type="match status" value="1"/>
</dbReference>
<dbReference type="PANTHER" id="PTHR33164:SF56">
    <property type="entry name" value="HTH-TYPE TRANSCRIPTIONAL REGULATOR MHQR"/>
    <property type="match status" value="1"/>
</dbReference>
<protein>
    <submittedName>
        <fullName evidence="5">MarR family winged helix-turn-helix transcriptional regulator</fullName>
    </submittedName>
</protein>
<dbReference type="InterPro" id="IPR036388">
    <property type="entry name" value="WH-like_DNA-bd_sf"/>
</dbReference>
<evidence type="ECO:0000256" key="3">
    <source>
        <dbReference type="ARBA" id="ARBA00023163"/>
    </source>
</evidence>
<evidence type="ECO:0000259" key="4">
    <source>
        <dbReference type="PROSITE" id="PS50995"/>
    </source>
</evidence>
<keyword evidence="6" id="KW-1185">Reference proteome</keyword>
<dbReference type="PROSITE" id="PS50995">
    <property type="entry name" value="HTH_MARR_2"/>
    <property type="match status" value="1"/>
</dbReference>
<dbReference type="InterPro" id="IPR039422">
    <property type="entry name" value="MarR/SlyA-like"/>
</dbReference>
<evidence type="ECO:0000256" key="1">
    <source>
        <dbReference type="ARBA" id="ARBA00023015"/>
    </source>
</evidence>
<dbReference type="InterPro" id="IPR000835">
    <property type="entry name" value="HTH_MarR-typ"/>
</dbReference>
<organism evidence="5 6">
    <name type="scientific">Paenibacillus aestuarii</name>
    <dbReference type="NCBI Taxonomy" id="516965"/>
    <lineage>
        <taxon>Bacteria</taxon>
        <taxon>Bacillati</taxon>
        <taxon>Bacillota</taxon>
        <taxon>Bacilli</taxon>
        <taxon>Bacillales</taxon>
        <taxon>Paenibacillaceae</taxon>
        <taxon>Paenibacillus</taxon>
    </lineage>
</organism>
<dbReference type="PANTHER" id="PTHR33164">
    <property type="entry name" value="TRANSCRIPTIONAL REGULATOR, MARR FAMILY"/>
    <property type="match status" value="1"/>
</dbReference>
<evidence type="ECO:0000256" key="2">
    <source>
        <dbReference type="ARBA" id="ARBA00023125"/>
    </source>
</evidence>
<keyword evidence="1" id="KW-0805">Transcription regulation</keyword>
<dbReference type="EMBL" id="JBHSMJ010000022">
    <property type="protein sequence ID" value="MFC5449940.1"/>
    <property type="molecule type" value="Genomic_DNA"/>
</dbReference>
<dbReference type="Pfam" id="PF01047">
    <property type="entry name" value="MarR"/>
    <property type="match status" value="1"/>
</dbReference>
<sequence>MNITEEQSQSLKLFVVLSKAYRELLESTEAEIKNRDLSGTEFAILELLYHKGKIPLQQIGSKILISSANITYNVDKLEKKGYLKRELSTEDRRVTYAVITEAGTEVMEDVFPKHAQAMYDATSGLSVEEKTTAIELLKKLGISARV</sequence>
<dbReference type="PRINTS" id="PR00598">
    <property type="entry name" value="HTHMARR"/>
</dbReference>
<comment type="caution">
    <text evidence="5">The sequence shown here is derived from an EMBL/GenBank/DDBJ whole genome shotgun (WGS) entry which is preliminary data.</text>
</comment>
<dbReference type="InterPro" id="IPR023187">
    <property type="entry name" value="Tscrpt_reg_MarR-type_CS"/>
</dbReference>
<feature type="domain" description="HTH marR-type" evidence="4">
    <location>
        <begin position="10"/>
        <end position="142"/>
    </location>
</feature>
<dbReference type="PROSITE" id="PS01117">
    <property type="entry name" value="HTH_MARR_1"/>
    <property type="match status" value="1"/>
</dbReference>
<evidence type="ECO:0000313" key="6">
    <source>
        <dbReference type="Proteomes" id="UP001596044"/>
    </source>
</evidence>
<dbReference type="InterPro" id="IPR036390">
    <property type="entry name" value="WH_DNA-bd_sf"/>
</dbReference>
<dbReference type="Proteomes" id="UP001596044">
    <property type="component" value="Unassembled WGS sequence"/>
</dbReference>
<accession>A0ABW0K989</accession>
<dbReference type="Gene3D" id="1.10.10.10">
    <property type="entry name" value="Winged helix-like DNA-binding domain superfamily/Winged helix DNA-binding domain"/>
    <property type="match status" value="1"/>
</dbReference>
<keyword evidence="3" id="KW-0804">Transcription</keyword>
<dbReference type="SUPFAM" id="SSF46785">
    <property type="entry name" value="Winged helix' DNA-binding domain"/>
    <property type="match status" value="1"/>
</dbReference>
<proteinExistence type="predicted"/>
<evidence type="ECO:0000313" key="5">
    <source>
        <dbReference type="EMBL" id="MFC5449940.1"/>
    </source>
</evidence>
<dbReference type="RefSeq" id="WP_270884929.1">
    <property type="nucleotide sequence ID" value="NZ_JAQFVF010000080.1"/>
</dbReference>